<feature type="domain" description="SLH" evidence="3">
    <location>
        <begin position="2058"/>
        <end position="2114"/>
    </location>
</feature>
<dbReference type="SUPFAM" id="SSF89550">
    <property type="entry name" value="PHP domain-like"/>
    <property type="match status" value="1"/>
</dbReference>
<dbReference type="NCBIfam" id="NF038032">
    <property type="entry name" value="CehA_McbA_metalo"/>
    <property type="match status" value="1"/>
</dbReference>
<keyword evidence="6" id="KW-1185">Reference proteome</keyword>
<dbReference type="Pfam" id="PF00395">
    <property type="entry name" value="SLH"/>
    <property type="match status" value="3"/>
</dbReference>
<feature type="domain" description="LTD" evidence="4">
    <location>
        <begin position="29"/>
        <end position="170"/>
    </location>
</feature>
<dbReference type="SUPFAM" id="SSF52317">
    <property type="entry name" value="Class I glutamine amidotransferase-like"/>
    <property type="match status" value="1"/>
</dbReference>
<dbReference type="Pfam" id="PF07705">
    <property type="entry name" value="CARDB"/>
    <property type="match status" value="1"/>
</dbReference>
<dbReference type="RefSeq" id="WP_233698846.1">
    <property type="nucleotide sequence ID" value="NZ_JAJNBZ010000034.1"/>
</dbReference>
<dbReference type="InterPro" id="IPR016195">
    <property type="entry name" value="Pol/histidinol_Pase-like"/>
</dbReference>
<evidence type="ECO:0000313" key="5">
    <source>
        <dbReference type="EMBL" id="MCE5172775.1"/>
    </source>
</evidence>
<dbReference type="InterPro" id="IPR011635">
    <property type="entry name" value="CARDB"/>
</dbReference>
<dbReference type="Proteomes" id="UP001199916">
    <property type="component" value="Unassembled WGS sequence"/>
</dbReference>
<dbReference type="InterPro" id="IPR036415">
    <property type="entry name" value="Lamin_tail_dom_sf"/>
</dbReference>
<keyword evidence="2" id="KW-0812">Transmembrane</keyword>
<dbReference type="PROSITE" id="PS51841">
    <property type="entry name" value="LTD"/>
    <property type="match status" value="1"/>
</dbReference>
<feature type="domain" description="SLH" evidence="3">
    <location>
        <begin position="1933"/>
        <end position="1991"/>
    </location>
</feature>
<dbReference type="Pfam" id="PF14258">
    <property type="entry name" value="DUF4350"/>
    <property type="match status" value="1"/>
</dbReference>
<feature type="region of interest" description="Disordered" evidence="1">
    <location>
        <begin position="816"/>
        <end position="838"/>
    </location>
</feature>
<sequence length="2114" mass="229687">MIRLRNKYITRKWIGLTLAFIMFVTSLIPPGLLQRTEAAGAPHVVFSQVYVAGGNSGAIYNTKFFELYNPTDKDVDLSGWSLQYAAKNSIFSAKPGASNNKTLSGTIKAHGYYLITGGSGTNGIPLPVSADDTSSVNPGQAGGKLALVNKQDTISGKDDSSVVDFFTWSDSNSNLPNEYWGSPVIAPSPDSDEEHIGVEAFKKGTLLRKTNEGTDPRGIIGLGNGWFTKNTGADFVIHTIADPGNSIYIRHSGTAPEPALITPAPNAGLIRLENNYSAVTQSVYTAVYGHSEAVPHDSLVKIYVMDGGLYSEAASGEAESDGSFAISFDNPSEKNTAYVSATLAGREESRMVRVDADGHDPSDRMIPLSDLRVNGSSGIPINQGSRVTVEGIVTVDNQLFGEGNSNFFIEDGTGGVKVLDGIAHGLDIKRGDRLRITGMVDFADGMTLLVPQSVTSIKQEPLPEPVALTIADLNRYAAAEPYEGRLVTIRGTVSQLSPSASDTYVTITDENGQTMNVKLFHGTGIDAVRKLLLQQSYWFTGIVGQHKTYAPFDSGYELYPREEADIIGSLQLEHTPVTEGYTGMDLQFAATSFHAESVILYYRQAGSSDYAVLPMTIKDGSHYEAVIHAADIPGSALEYYIKAIAGTQTQQAGTDDAPIKLMLVEDQEGPEFSEELPADYSQTENRRPEISVHIFDPSGIDVGSVQAQLNGEPLAPAFDAPAGRVVIKLNSDLKTGSNKIEVTAKDTKGNAGKHAWTFRVLPTFEGGNHYRGSSHNHTGISHDAKGTPEQAIAAAKKHRYDWFAFTDHSHDIDVSSREAKDNIDRQGMPERTGSADQAASAWQKLKQVSEDSTQDEEFVAFRSYEMTSTVWGHSNIFGTENFIDRIQNNGIYQNLNQFYKWAKTYDDLIGQFNHPNWGGSTPPFNAFVPYDQDVDKLFTMFEVGNGSGQYTYSNIENLYYKTLDLGWHVAPTFGEDHHNGMWGETMRRTVVVAEQLTRESLLDSMRNRRVYMSENPNFTLDVKANGYYMGSIVDSQSLAFSIIGGTSAQPYTYLPPGFTPDERIKKVELITNGGHVADFITPETQPDLFTDENKRFSWNPEVAVPGGQQWFLVKVTQMDGNRVYASPIWTKEVKVDVRVQDIQASEGNIIAGNPAVLEALISNFGQGELERLQVQFYADEIKESHLIGTAEVASLSPKTVSRVQVTWNTPTGGDRNIIAVIANPPAGNAPENNQFVRTFHVKEQLGLTVMIDAAHGNENSTGDSGKYKDEFKKLTKLLRAEGYQVIENHQPLTQQALEHVSVLIISHPHKNKPFMESEQAAVAEFVNNGGSLMLASKSNNSTDPTMNNPLLERLGSVIQFNDDGVYDGSEDGNFWSNPASSLWSVRAHPEPVANYVTDFVRRVDYYSGASLMRLGQQPLADSDPVTIIARGNATSYQFNLASKGTAYDTSGEQGGTAIPLIASQEIGAGRIVVAGMNLFNDRQLDDTGEKNDNVRLAANLFNWLAHRGTKVVPIGDARTQPEGTDIVVEGTVTTAAGVFFDAFYVQDGTGGIMAFNEVPKDSLQLGDTVRIYGHVKVFEQNVEIMFDNFDKNVLKLNKVPGQPLEPKRITTGAAKDEANQGVLVKLSGVVKRVSSIPDHTIYVDDGTGEALIFIDGYIAEQSGQPPVLKPGDTLEAIGVTGKFSGGYWVRVRDTRELIKGKSEPDQPEGPGRDRPGERPDSGSGSSGSSSQGNGTSGSMVADPLPKPAQQFIVAEKDITGASAHGIRIALTMPDDITEIIMPLDTGDLLASKSLELSSKWWTARFPAEALQALSGMVAKDERADSHLSWRVNPLPDWLSLENAKSAKSGLTLSGSAYQLQLMIVKKNGDFVPVEKLVQPISVTWKLDGKPNPHLVGIYAIRNDGTLEYHGGSTGKGEITGAFDKLSKYAVLEYNKRYTDVSPAHWAHSIIQEMTAKQMLQGTGLTTFEPNRPVTRAEFAALLVKAFHLGKSGKAEFADVPAGKWYAEPIAVAVQAGIATGKSDNRFAPDEAISRQEMAAMLVRAYEAAAGMQAPRSGALTFRDQLDISPWATEYVTAAHALGLIQGRAENRFAPTGNTTRAEAAQAIANGLKLN</sequence>
<dbReference type="Gene3D" id="3.20.20.140">
    <property type="entry name" value="Metal-dependent hydrolases"/>
    <property type="match status" value="1"/>
</dbReference>
<dbReference type="PROSITE" id="PS51272">
    <property type="entry name" value="SLH"/>
    <property type="match status" value="3"/>
</dbReference>
<dbReference type="InterPro" id="IPR051465">
    <property type="entry name" value="Cell_Envelope_Struct_Comp"/>
</dbReference>
<keyword evidence="2" id="KW-0472">Membrane</keyword>
<evidence type="ECO:0000259" key="3">
    <source>
        <dbReference type="PROSITE" id="PS51272"/>
    </source>
</evidence>
<dbReference type="EMBL" id="JAJNBZ010000034">
    <property type="protein sequence ID" value="MCE5172775.1"/>
    <property type="molecule type" value="Genomic_DNA"/>
</dbReference>
<dbReference type="Gene3D" id="2.60.40.10">
    <property type="entry name" value="Immunoglobulins"/>
    <property type="match status" value="1"/>
</dbReference>
<dbReference type="InterPro" id="IPR001322">
    <property type="entry name" value="Lamin_tail_dom"/>
</dbReference>
<evidence type="ECO:0000313" key="6">
    <source>
        <dbReference type="Proteomes" id="UP001199916"/>
    </source>
</evidence>
<gene>
    <name evidence="5" type="ORF">LQV63_26250</name>
</gene>
<dbReference type="PANTHER" id="PTHR43308">
    <property type="entry name" value="OUTER MEMBRANE PROTEIN ALPHA-RELATED"/>
    <property type="match status" value="1"/>
</dbReference>
<feature type="compositionally biased region" description="Basic and acidic residues" evidence="1">
    <location>
        <begin position="1697"/>
        <end position="1720"/>
    </location>
</feature>
<protein>
    <submittedName>
        <fullName evidence="5">S-layer homology domain-containing protein</fullName>
    </submittedName>
</protein>
<evidence type="ECO:0000259" key="4">
    <source>
        <dbReference type="PROSITE" id="PS51841"/>
    </source>
</evidence>
<feature type="transmembrane region" description="Helical" evidence="2">
    <location>
        <begin position="12"/>
        <end position="33"/>
    </location>
</feature>
<reference evidence="5 6" key="1">
    <citation type="submission" date="2021-11" db="EMBL/GenBank/DDBJ databases">
        <title>Draft genome sequence of Paenibacillus profundus YoMME, a new Gram-positive bacteria with exoelectrogenic properties.</title>
        <authorList>
            <person name="Hubenova Y."/>
            <person name="Hubenova E."/>
            <person name="Manasiev Y."/>
            <person name="Peykov S."/>
            <person name="Mitov M."/>
        </authorList>
    </citation>
    <scope>NUCLEOTIDE SEQUENCE [LARGE SCALE GENOMIC DNA]</scope>
    <source>
        <strain evidence="5 6">YoMME</strain>
    </source>
</reference>
<evidence type="ECO:0000256" key="1">
    <source>
        <dbReference type="SAM" id="MobiDB-lite"/>
    </source>
</evidence>
<comment type="caution">
    <text evidence="5">The sequence shown here is derived from an EMBL/GenBank/DDBJ whole genome shotgun (WGS) entry which is preliminary data.</text>
</comment>
<dbReference type="Gene3D" id="3.40.50.880">
    <property type="match status" value="1"/>
</dbReference>
<name>A0ABS8YLP8_9BACL</name>
<keyword evidence="2" id="KW-1133">Transmembrane helix</keyword>
<accession>A0ABS8YLP8</accession>
<dbReference type="InterPro" id="IPR025646">
    <property type="entry name" value="DUF4350"/>
</dbReference>
<dbReference type="InterPro" id="IPR029062">
    <property type="entry name" value="Class_I_gatase-like"/>
</dbReference>
<dbReference type="Pfam" id="PF00932">
    <property type="entry name" value="LTD"/>
    <property type="match status" value="1"/>
</dbReference>
<feature type="domain" description="SLH" evidence="3">
    <location>
        <begin position="1992"/>
        <end position="2055"/>
    </location>
</feature>
<feature type="region of interest" description="Disordered" evidence="1">
    <location>
        <begin position="1697"/>
        <end position="1743"/>
    </location>
</feature>
<proteinExistence type="predicted"/>
<feature type="compositionally biased region" description="Low complexity" evidence="1">
    <location>
        <begin position="1721"/>
        <end position="1738"/>
    </location>
</feature>
<evidence type="ECO:0000256" key="2">
    <source>
        <dbReference type="SAM" id="Phobius"/>
    </source>
</evidence>
<organism evidence="5 6">
    <name type="scientific">Paenibacillus profundus</name>
    <dbReference type="NCBI Taxonomy" id="1173085"/>
    <lineage>
        <taxon>Bacteria</taxon>
        <taxon>Bacillati</taxon>
        <taxon>Bacillota</taxon>
        <taxon>Bacilli</taxon>
        <taxon>Bacillales</taxon>
        <taxon>Paenibacillaceae</taxon>
        <taxon>Paenibacillus</taxon>
    </lineage>
</organism>
<feature type="compositionally biased region" description="Basic and acidic residues" evidence="1">
    <location>
        <begin position="816"/>
        <end position="828"/>
    </location>
</feature>
<dbReference type="InterPro" id="IPR013783">
    <property type="entry name" value="Ig-like_fold"/>
</dbReference>
<dbReference type="InterPro" id="IPR001119">
    <property type="entry name" value="SLH_dom"/>
</dbReference>
<dbReference type="SUPFAM" id="SSF74853">
    <property type="entry name" value="Lamin A/C globular tail domain"/>
    <property type="match status" value="1"/>
</dbReference>
<dbReference type="PANTHER" id="PTHR43308:SF5">
    <property type="entry name" value="S-LAYER PROTEIN _ PEPTIDOGLYCAN ENDO-BETA-N-ACETYLGLUCOSAMINIDASE"/>
    <property type="match status" value="1"/>
</dbReference>